<evidence type="ECO:0000256" key="2">
    <source>
        <dbReference type="ARBA" id="ARBA00023015"/>
    </source>
</evidence>
<dbReference type="GO" id="GO:0000978">
    <property type="term" value="F:RNA polymerase II cis-regulatory region sequence-specific DNA binding"/>
    <property type="evidence" value="ECO:0007669"/>
    <property type="project" value="TreeGrafter"/>
</dbReference>
<dbReference type="Pfam" id="PF00505">
    <property type="entry name" value="HMG_box"/>
    <property type="match status" value="1"/>
</dbReference>
<dbReference type="SMART" id="SM00398">
    <property type="entry name" value="HMG"/>
    <property type="match status" value="1"/>
</dbReference>
<dbReference type="GO" id="GO:0005634">
    <property type="term" value="C:nucleus"/>
    <property type="evidence" value="ECO:0007669"/>
    <property type="project" value="UniProtKB-SubCell"/>
</dbReference>
<proteinExistence type="predicted"/>
<keyword evidence="2" id="KW-0805">Transcription regulation</keyword>
<feature type="region of interest" description="Disordered" evidence="6">
    <location>
        <begin position="204"/>
        <end position="227"/>
    </location>
</feature>
<sequence>MGSKAVDFQKGIKQEPQQFERGDSAKQDDQSELSLAIAKAVTQVLESSDWRALSFPLQANAAKHSKAKNAVKRPMNPFMLYAQAARKKLSNLYPDLSYAKLSKTLGRIWKSLDQVEKQPFIDEAERLRQKHKIEHPDYKFQPKRREKKRVHSPNRESFEDSKISTGDVLKALSSGVSAKHHHESQSHWAQTIHNSISVRGGIVQQNGVSPQSNGISPPPPYSGTPRSCPSPIIPKMSANTVYEINPAPHPATSNNLTPFTSRYITPPPPLQRAPTTASLFSPSSYRIPKSQLPNPPPFHEMHGFQPPTTIQNYPSDLPLAIGNSFMKCSPQLARPPHLTPSEDQSTNLLTGVNQILRDMFGNEKSSVM</sequence>
<evidence type="ECO:0000313" key="8">
    <source>
        <dbReference type="Proteomes" id="UP001152795"/>
    </source>
</evidence>
<dbReference type="PROSITE" id="PS50118">
    <property type="entry name" value="HMG_BOX_2"/>
    <property type="match status" value="1"/>
</dbReference>
<reference evidence="7" key="1">
    <citation type="submission" date="2020-04" db="EMBL/GenBank/DDBJ databases">
        <authorList>
            <person name="Alioto T."/>
            <person name="Alioto T."/>
            <person name="Gomez Garrido J."/>
        </authorList>
    </citation>
    <scope>NUCLEOTIDE SEQUENCE</scope>
    <source>
        <strain evidence="7">A484AB</strain>
    </source>
</reference>
<gene>
    <name evidence="7" type="ORF">PACLA_8A071340</name>
</gene>
<dbReference type="InterPro" id="IPR036910">
    <property type="entry name" value="HMG_box_dom_sf"/>
</dbReference>
<feature type="compositionally biased region" description="Basic residues" evidence="6">
    <location>
        <begin position="141"/>
        <end position="152"/>
    </location>
</feature>
<dbReference type="InterPro" id="IPR009071">
    <property type="entry name" value="HMG_box_dom"/>
</dbReference>
<comment type="caution">
    <text evidence="7">The sequence shown here is derived from an EMBL/GenBank/DDBJ whole genome shotgun (WGS) entry which is preliminary data.</text>
</comment>
<dbReference type="InterPro" id="IPR050917">
    <property type="entry name" value="SOX_TF"/>
</dbReference>
<dbReference type="AlphaFoldDB" id="A0A6S7G0I4"/>
<evidence type="ECO:0000313" key="7">
    <source>
        <dbReference type="EMBL" id="CAB3983573.1"/>
    </source>
</evidence>
<dbReference type="SUPFAM" id="SSF47095">
    <property type="entry name" value="HMG-box"/>
    <property type="match status" value="1"/>
</dbReference>
<comment type="subcellular location">
    <subcellularLocation>
        <location evidence="1">Nucleus</location>
    </subcellularLocation>
</comment>
<keyword evidence="8" id="KW-1185">Reference proteome</keyword>
<evidence type="ECO:0000256" key="1">
    <source>
        <dbReference type="ARBA" id="ARBA00004123"/>
    </source>
</evidence>
<evidence type="ECO:0000256" key="5">
    <source>
        <dbReference type="ARBA" id="ARBA00023242"/>
    </source>
</evidence>
<organism evidence="7 8">
    <name type="scientific">Paramuricea clavata</name>
    <name type="common">Red gorgonian</name>
    <name type="synonym">Violescent sea-whip</name>
    <dbReference type="NCBI Taxonomy" id="317549"/>
    <lineage>
        <taxon>Eukaryota</taxon>
        <taxon>Metazoa</taxon>
        <taxon>Cnidaria</taxon>
        <taxon>Anthozoa</taxon>
        <taxon>Octocorallia</taxon>
        <taxon>Malacalcyonacea</taxon>
        <taxon>Plexauridae</taxon>
        <taxon>Paramuricea</taxon>
    </lineage>
</organism>
<feature type="compositionally biased region" description="Basic and acidic residues" evidence="6">
    <location>
        <begin position="10"/>
        <end position="27"/>
    </location>
</feature>
<keyword evidence="4" id="KW-0804">Transcription</keyword>
<protein>
    <submittedName>
        <fullName evidence="7">Transcription factor SOX-9</fullName>
    </submittedName>
</protein>
<evidence type="ECO:0000256" key="3">
    <source>
        <dbReference type="ARBA" id="ARBA00023125"/>
    </source>
</evidence>
<dbReference type="PANTHER" id="PTHR45803:SF5">
    <property type="entry name" value="SOX100B"/>
    <property type="match status" value="1"/>
</dbReference>
<keyword evidence="5" id="KW-0539">Nucleus</keyword>
<dbReference type="EMBL" id="CACRXK020000629">
    <property type="protein sequence ID" value="CAB3983573.1"/>
    <property type="molecule type" value="Genomic_DNA"/>
</dbReference>
<name>A0A6S7G0I4_PARCT</name>
<evidence type="ECO:0000256" key="4">
    <source>
        <dbReference type="ARBA" id="ARBA00023163"/>
    </source>
</evidence>
<feature type="compositionally biased region" description="Polar residues" evidence="6">
    <location>
        <begin position="204"/>
        <end position="215"/>
    </location>
</feature>
<keyword evidence="3" id="KW-0238">DNA-binding</keyword>
<dbReference type="Proteomes" id="UP001152795">
    <property type="component" value="Unassembled WGS sequence"/>
</dbReference>
<evidence type="ECO:0000256" key="6">
    <source>
        <dbReference type="SAM" id="MobiDB-lite"/>
    </source>
</evidence>
<accession>A0A6S7G0I4</accession>
<dbReference type="Gene3D" id="1.10.30.10">
    <property type="entry name" value="High mobility group box domain"/>
    <property type="match status" value="1"/>
</dbReference>
<feature type="compositionally biased region" description="Basic and acidic residues" evidence="6">
    <location>
        <begin position="153"/>
        <end position="162"/>
    </location>
</feature>
<feature type="region of interest" description="Disordered" evidence="6">
    <location>
        <begin position="132"/>
        <end position="162"/>
    </location>
</feature>
<feature type="region of interest" description="Disordered" evidence="6">
    <location>
        <begin position="1"/>
        <end position="27"/>
    </location>
</feature>
<dbReference type="OrthoDB" id="6247875at2759"/>
<dbReference type="GO" id="GO:0000981">
    <property type="term" value="F:DNA-binding transcription factor activity, RNA polymerase II-specific"/>
    <property type="evidence" value="ECO:0007669"/>
    <property type="project" value="TreeGrafter"/>
</dbReference>
<dbReference type="PANTHER" id="PTHR45803">
    <property type="entry name" value="SOX100B"/>
    <property type="match status" value="1"/>
</dbReference>